<dbReference type="PANTHER" id="PTHR30523:SF6">
    <property type="entry name" value="PHOSPHOENOLPYRUVATE CARBOXYLASE"/>
    <property type="match status" value="1"/>
</dbReference>
<name>A0ABT9GTG4_9GAMM</name>
<evidence type="ECO:0000256" key="4">
    <source>
        <dbReference type="ARBA" id="ARBA00012305"/>
    </source>
</evidence>
<evidence type="ECO:0000256" key="10">
    <source>
        <dbReference type="HAMAP-Rule" id="MF_00595"/>
    </source>
</evidence>
<dbReference type="InterPro" id="IPR018129">
    <property type="entry name" value="PEP_COase_Lys_AS"/>
</dbReference>
<evidence type="ECO:0000256" key="8">
    <source>
        <dbReference type="ARBA" id="ARBA00023300"/>
    </source>
</evidence>
<dbReference type="PANTHER" id="PTHR30523">
    <property type="entry name" value="PHOSPHOENOLPYRUVATE CARBOXYLASE"/>
    <property type="match status" value="1"/>
</dbReference>
<dbReference type="NCBIfam" id="NF000584">
    <property type="entry name" value="PRK00009.1"/>
    <property type="match status" value="1"/>
</dbReference>
<evidence type="ECO:0000256" key="12">
    <source>
        <dbReference type="PROSITE-ProRule" id="PRU10112"/>
    </source>
</evidence>
<feature type="active site" evidence="10 11">
    <location>
        <position position="138"/>
    </location>
</feature>
<dbReference type="PROSITE" id="PS00393">
    <property type="entry name" value="PEPCASE_2"/>
    <property type="match status" value="1"/>
</dbReference>
<dbReference type="InterPro" id="IPR015813">
    <property type="entry name" value="Pyrv/PenolPyrv_kinase-like_dom"/>
</dbReference>
<keyword evidence="8 10" id="KW-0120">Carbon dioxide fixation</keyword>
<gene>
    <name evidence="10 13" type="primary">ppc</name>
    <name evidence="13" type="ORF">Q3O59_14670</name>
</gene>
<dbReference type="InterPro" id="IPR022805">
    <property type="entry name" value="PEP_COase_bac/pln-type"/>
</dbReference>
<dbReference type="HAMAP" id="MF_00595">
    <property type="entry name" value="PEPcase_type1"/>
    <property type="match status" value="1"/>
</dbReference>
<feature type="active site" evidence="10 12">
    <location>
        <position position="543"/>
    </location>
</feature>
<evidence type="ECO:0000313" key="13">
    <source>
        <dbReference type="EMBL" id="MDP4530271.1"/>
    </source>
</evidence>
<proteinExistence type="inferred from homology"/>
<evidence type="ECO:0000256" key="3">
    <source>
        <dbReference type="ARBA" id="ARBA00008346"/>
    </source>
</evidence>
<dbReference type="EMBL" id="JAUZVY010000007">
    <property type="protein sequence ID" value="MDP4530271.1"/>
    <property type="molecule type" value="Genomic_DNA"/>
</dbReference>
<evidence type="ECO:0000256" key="11">
    <source>
        <dbReference type="PROSITE-ProRule" id="PRU10111"/>
    </source>
</evidence>
<keyword evidence="14" id="KW-1185">Reference proteome</keyword>
<dbReference type="PRINTS" id="PR00150">
    <property type="entry name" value="PEPCARBXLASE"/>
</dbReference>
<comment type="subunit">
    <text evidence="10">Homotetramer.</text>
</comment>
<accession>A0ABT9GTG4</accession>
<dbReference type="Proteomes" id="UP001236258">
    <property type="component" value="Unassembled WGS sequence"/>
</dbReference>
<comment type="cofactor">
    <cofactor evidence="1 10">
        <name>Mg(2+)</name>
        <dbReference type="ChEBI" id="CHEBI:18420"/>
    </cofactor>
</comment>
<evidence type="ECO:0000256" key="7">
    <source>
        <dbReference type="ARBA" id="ARBA00023239"/>
    </source>
</evidence>
<dbReference type="GO" id="GO:0008964">
    <property type="term" value="F:phosphoenolpyruvate carboxylase activity"/>
    <property type="evidence" value="ECO:0007669"/>
    <property type="project" value="UniProtKB-EC"/>
</dbReference>
<sequence>MMEHYAALRGNVGLLGTQLGDLIRQHLGDDVYQRIEQIRQLSKEARAGDSGREQQLKQLLQSLSDEELLPVARAFAHFLNLANLAEQQHSTSQEVLAEDPQAAPLQAMLTHLKAAQLDADAIAAAVDKLAIELVLTAHPTEVSRRTIIHKLTEIADCLTALEQQRADCQQQRLRGRMQELIAQLWFTNEIREQRPTPVDEAKSGFAIIESSLWQAVPAFLRELDSWMRDAAGQALPLAATPVRFASWMGGDRDGNPFVTAKVTRQVLLLSRWKAADLFMQDLDVLSKELSMNQANDELLQLSDGAFEPYRAVLKQLQQQLAYTRDWLTEALNRDRLQRPADLIWQQDQLLEPLLLCDRSLRECGMAQIADGRLQDTIRRVYCFGVTLLKLDIRQDAARHAAVFSELTRHLGLGDYSAWSEADRQAFLLRELPNRRPLFPKQWQPSEEVQEVLDTCEMVARHGEEALGTYVISMAGKPSDVLAVQLLLKEAGIGFAMRVAPLFETLSDLQQAPECIGQLLAIDWYRGYIQGQQEVMIGYSDSAKDAGVLAASWAQYSAQEALVQVCADAGVKLTLFHGRGGTIGRGGAPAHAAILSQPPGSLSGGFRVTEQGEMIRFKFGLPKLAERSLSLYASAVLEGMLLPPPVPKDSWRRVMTELAESSCQAYRAMVREHPDFVRYFRAATPEQELGQLPLGSRPAKRNPKGGVESLRAIPWIFAWSQNRLMLPAWLGAGNALQQVLDRGEQKVLADMQQQWPFFATRLSMLEMVFLKADAAISAYYDQRLVPAELHELGAQLRQQLAHDQQLLLSLTQHRELMENESWIRESIMLRNTYVDPLHLLQVELLHRQRSQSEQLSPPIKRALMVTIAGIAAGMRNSG</sequence>
<dbReference type="InterPro" id="IPR033129">
    <property type="entry name" value="PEPCASE_His_AS"/>
</dbReference>
<evidence type="ECO:0000256" key="5">
    <source>
        <dbReference type="ARBA" id="ARBA00022419"/>
    </source>
</evidence>
<dbReference type="InterPro" id="IPR021135">
    <property type="entry name" value="PEP_COase"/>
</dbReference>
<evidence type="ECO:0000256" key="1">
    <source>
        <dbReference type="ARBA" id="ARBA00001946"/>
    </source>
</evidence>
<evidence type="ECO:0000313" key="14">
    <source>
        <dbReference type="Proteomes" id="UP001236258"/>
    </source>
</evidence>
<dbReference type="RefSeq" id="WP_305946462.1">
    <property type="nucleotide sequence ID" value="NZ_JAUZVY010000007.1"/>
</dbReference>
<dbReference type="Pfam" id="PF00311">
    <property type="entry name" value="PEPcase"/>
    <property type="match status" value="1"/>
</dbReference>
<comment type="caution">
    <text evidence="13">The sequence shown here is derived from an EMBL/GenBank/DDBJ whole genome shotgun (WGS) entry which is preliminary data.</text>
</comment>
<comment type="similarity">
    <text evidence="3 10">Belongs to the PEPCase type 1 family.</text>
</comment>
<dbReference type="PROSITE" id="PS00781">
    <property type="entry name" value="PEPCASE_1"/>
    <property type="match status" value="1"/>
</dbReference>
<dbReference type="EC" id="4.1.1.31" evidence="4 10"/>
<dbReference type="Gene3D" id="1.20.1440.90">
    <property type="entry name" value="Phosphoenolpyruvate/pyruvate domain"/>
    <property type="match status" value="1"/>
</dbReference>
<keyword evidence="7 10" id="KW-0456">Lyase</keyword>
<protein>
    <recommendedName>
        <fullName evidence="5 10">Phosphoenolpyruvate carboxylase</fullName>
        <shortName evidence="10">PEPC</shortName>
        <shortName evidence="10">PEPCase</shortName>
        <ecNumber evidence="4 10">4.1.1.31</ecNumber>
    </recommendedName>
</protein>
<comment type="catalytic activity">
    <reaction evidence="9 10">
        <text>oxaloacetate + phosphate = phosphoenolpyruvate + hydrogencarbonate</text>
        <dbReference type="Rhea" id="RHEA:28370"/>
        <dbReference type="ChEBI" id="CHEBI:16452"/>
        <dbReference type="ChEBI" id="CHEBI:17544"/>
        <dbReference type="ChEBI" id="CHEBI:43474"/>
        <dbReference type="ChEBI" id="CHEBI:58702"/>
        <dbReference type="EC" id="4.1.1.31"/>
    </reaction>
</comment>
<evidence type="ECO:0000256" key="6">
    <source>
        <dbReference type="ARBA" id="ARBA00022842"/>
    </source>
</evidence>
<organism evidence="13 14">
    <name type="scientific">Alkalimonas delamerensis</name>
    <dbReference type="NCBI Taxonomy" id="265981"/>
    <lineage>
        <taxon>Bacteria</taxon>
        <taxon>Pseudomonadati</taxon>
        <taxon>Pseudomonadota</taxon>
        <taxon>Gammaproteobacteria</taxon>
        <taxon>Alkalimonas</taxon>
    </lineage>
</organism>
<comment type="function">
    <text evidence="2 10">Forms oxaloacetate, a four-carbon dicarboxylic acid source for the tricarboxylic acid cycle.</text>
</comment>
<evidence type="ECO:0000256" key="9">
    <source>
        <dbReference type="ARBA" id="ARBA00048995"/>
    </source>
</evidence>
<evidence type="ECO:0000256" key="2">
    <source>
        <dbReference type="ARBA" id="ARBA00003670"/>
    </source>
</evidence>
<dbReference type="SUPFAM" id="SSF51621">
    <property type="entry name" value="Phosphoenolpyruvate/pyruvate domain"/>
    <property type="match status" value="1"/>
</dbReference>
<reference evidence="13 14" key="1">
    <citation type="submission" date="2023-08" db="EMBL/GenBank/DDBJ databases">
        <authorList>
            <person name="Joshi A."/>
            <person name="Thite S."/>
        </authorList>
    </citation>
    <scope>NUCLEOTIDE SEQUENCE [LARGE SCALE GENOMIC DNA]</scope>
    <source>
        <strain evidence="13 14">1E1</strain>
    </source>
</reference>
<keyword evidence="6 10" id="KW-0460">Magnesium</keyword>